<protein>
    <submittedName>
        <fullName evidence="1">Uncharacterized protein</fullName>
    </submittedName>
</protein>
<organism evidence="1 2">
    <name type="scientific">Chaetomium tenue</name>
    <dbReference type="NCBI Taxonomy" id="1854479"/>
    <lineage>
        <taxon>Eukaryota</taxon>
        <taxon>Fungi</taxon>
        <taxon>Dikarya</taxon>
        <taxon>Ascomycota</taxon>
        <taxon>Pezizomycotina</taxon>
        <taxon>Sordariomycetes</taxon>
        <taxon>Sordariomycetidae</taxon>
        <taxon>Sordariales</taxon>
        <taxon>Chaetomiaceae</taxon>
        <taxon>Chaetomium</taxon>
    </lineage>
</organism>
<accession>A0ACB7PMJ5</accession>
<evidence type="ECO:0000313" key="2">
    <source>
        <dbReference type="Proteomes" id="UP000724584"/>
    </source>
</evidence>
<comment type="caution">
    <text evidence="1">The sequence shown here is derived from an EMBL/GenBank/DDBJ whole genome shotgun (WGS) entry which is preliminary data.</text>
</comment>
<reference evidence="1 2" key="1">
    <citation type="journal article" date="2021" name="Nat. Commun.">
        <title>Genetic determinants of endophytism in the Arabidopsis root mycobiome.</title>
        <authorList>
            <person name="Mesny F."/>
            <person name="Miyauchi S."/>
            <person name="Thiergart T."/>
            <person name="Pickel B."/>
            <person name="Atanasova L."/>
            <person name="Karlsson M."/>
            <person name="Huettel B."/>
            <person name="Barry K.W."/>
            <person name="Haridas S."/>
            <person name="Chen C."/>
            <person name="Bauer D."/>
            <person name="Andreopoulos W."/>
            <person name="Pangilinan J."/>
            <person name="LaButti K."/>
            <person name="Riley R."/>
            <person name="Lipzen A."/>
            <person name="Clum A."/>
            <person name="Drula E."/>
            <person name="Henrissat B."/>
            <person name="Kohler A."/>
            <person name="Grigoriev I.V."/>
            <person name="Martin F.M."/>
            <person name="Hacquard S."/>
        </authorList>
    </citation>
    <scope>NUCLEOTIDE SEQUENCE [LARGE SCALE GENOMIC DNA]</scope>
    <source>
        <strain evidence="1 2">MPI-SDFR-AT-0079</strain>
    </source>
</reference>
<keyword evidence="2" id="KW-1185">Reference proteome</keyword>
<gene>
    <name evidence="1" type="ORF">F5144DRAFT_597086</name>
</gene>
<sequence>MEATMNGPLLVARHRNRITSRIRNPANRSRFTINHNIKPFLNKIRHECGFESIEDVTNWLKSDEVFPWWQEFRRDCLQQFPLFATTRKFPNPVTRRVEQRVYRRRAFLSIPAVTRLLEDDDLFKKLRRATGDKRNWAFNCHVAWFVAQVYAKCWDARRDEGSLCPLARGDWGGDDGHQPWLWVYPLVFTLKYLSVIEERQPGWGVEFGDDDDDDYM</sequence>
<dbReference type="EMBL" id="JAGIZQ010000001">
    <property type="protein sequence ID" value="KAH6649540.1"/>
    <property type="molecule type" value="Genomic_DNA"/>
</dbReference>
<evidence type="ECO:0000313" key="1">
    <source>
        <dbReference type="EMBL" id="KAH6649540.1"/>
    </source>
</evidence>
<dbReference type="Proteomes" id="UP000724584">
    <property type="component" value="Unassembled WGS sequence"/>
</dbReference>
<proteinExistence type="predicted"/>
<name>A0ACB7PMJ5_9PEZI</name>